<organism evidence="2 3">
    <name type="scientific">Leucobacter albus</name>
    <dbReference type="NCBI Taxonomy" id="272210"/>
    <lineage>
        <taxon>Bacteria</taxon>
        <taxon>Bacillati</taxon>
        <taxon>Actinomycetota</taxon>
        <taxon>Actinomycetes</taxon>
        <taxon>Micrococcales</taxon>
        <taxon>Microbacteriaceae</taxon>
        <taxon>Leucobacter</taxon>
    </lineage>
</organism>
<accession>A0ABW3TM35</accession>
<dbReference type="Pfam" id="PF03992">
    <property type="entry name" value="ABM"/>
    <property type="match status" value="1"/>
</dbReference>
<proteinExistence type="predicted"/>
<dbReference type="SUPFAM" id="SSF54909">
    <property type="entry name" value="Dimeric alpha+beta barrel"/>
    <property type="match status" value="1"/>
</dbReference>
<gene>
    <name evidence="2" type="ORF">ACFQ3U_07560</name>
</gene>
<reference evidence="3" key="1">
    <citation type="journal article" date="2019" name="Int. J. Syst. Evol. Microbiol.">
        <title>The Global Catalogue of Microorganisms (GCM) 10K type strain sequencing project: providing services to taxonomists for standard genome sequencing and annotation.</title>
        <authorList>
            <consortium name="The Broad Institute Genomics Platform"/>
            <consortium name="The Broad Institute Genome Sequencing Center for Infectious Disease"/>
            <person name="Wu L."/>
            <person name="Ma J."/>
        </authorList>
    </citation>
    <scope>NUCLEOTIDE SEQUENCE [LARGE SCALE GENOMIC DNA]</scope>
    <source>
        <strain evidence="3">CCUG 50213</strain>
    </source>
</reference>
<keyword evidence="3" id="KW-1185">Reference proteome</keyword>
<keyword evidence="2" id="KW-0503">Monooxygenase</keyword>
<evidence type="ECO:0000313" key="3">
    <source>
        <dbReference type="Proteomes" id="UP001597181"/>
    </source>
</evidence>
<dbReference type="GO" id="GO:0004497">
    <property type="term" value="F:monooxygenase activity"/>
    <property type="evidence" value="ECO:0007669"/>
    <property type="project" value="UniProtKB-KW"/>
</dbReference>
<evidence type="ECO:0000259" key="1">
    <source>
        <dbReference type="Pfam" id="PF03992"/>
    </source>
</evidence>
<name>A0ABW3TM35_9MICO</name>
<sequence>MSTHAYFFNLFEVAPEQERTLLTLLRTGIATTISQRPGFVSGQILESSDRTRVVVAVVWETAEAARATQHDPAVAETVRQAATIARAQPGIFSLVEAFEL</sequence>
<feature type="domain" description="ABM" evidence="1">
    <location>
        <begin position="9"/>
        <end position="79"/>
    </location>
</feature>
<dbReference type="InterPro" id="IPR007138">
    <property type="entry name" value="ABM_dom"/>
</dbReference>
<dbReference type="RefSeq" id="WP_382388778.1">
    <property type="nucleotide sequence ID" value="NZ_BAAAKZ010000002.1"/>
</dbReference>
<protein>
    <submittedName>
        <fullName evidence="2">Antibiotic biosynthesis monooxygenase family protein</fullName>
        <ecNumber evidence="2">1.14.-.-</ecNumber>
    </submittedName>
</protein>
<keyword evidence="2" id="KW-0560">Oxidoreductase</keyword>
<dbReference type="InterPro" id="IPR011008">
    <property type="entry name" value="Dimeric_a/b-barrel"/>
</dbReference>
<dbReference type="Proteomes" id="UP001597181">
    <property type="component" value="Unassembled WGS sequence"/>
</dbReference>
<dbReference type="EMBL" id="JBHTLY010000002">
    <property type="protein sequence ID" value="MFD1201745.1"/>
    <property type="molecule type" value="Genomic_DNA"/>
</dbReference>
<evidence type="ECO:0000313" key="2">
    <source>
        <dbReference type="EMBL" id="MFD1201745.1"/>
    </source>
</evidence>
<dbReference type="Gene3D" id="3.30.70.100">
    <property type="match status" value="1"/>
</dbReference>
<comment type="caution">
    <text evidence="2">The sequence shown here is derived from an EMBL/GenBank/DDBJ whole genome shotgun (WGS) entry which is preliminary data.</text>
</comment>
<dbReference type="EC" id="1.14.-.-" evidence="2"/>